<dbReference type="PATRIC" id="fig|616990.3.peg.1391"/>
<evidence type="ECO:0000259" key="1">
    <source>
        <dbReference type="Pfam" id="PF05043"/>
    </source>
</evidence>
<evidence type="ECO:0000313" key="3">
    <source>
        <dbReference type="Proteomes" id="UP000051906"/>
    </source>
</evidence>
<proteinExistence type="predicted"/>
<organism evidence="2 3">
    <name type="scientific">Levilactobacillus paucivorans</name>
    <dbReference type="NCBI Taxonomy" id="616990"/>
    <lineage>
        <taxon>Bacteria</taxon>
        <taxon>Bacillati</taxon>
        <taxon>Bacillota</taxon>
        <taxon>Bacilli</taxon>
        <taxon>Lactobacillales</taxon>
        <taxon>Lactobacillaceae</taxon>
        <taxon>Levilactobacillus</taxon>
    </lineage>
</organism>
<dbReference type="AlphaFoldDB" id="A0A0R2LSG5"/>
<sequence>MKIDFAMLTAREILKIRLLTFMNDHGRHFNLTDFAESTSVSYSRAYHVLLSLRADLKVLDAQTTLTKDDLQTAVTMDGYRHWLYTTSLPYQMMMATLTQKYPTIAAFCEDHQISSSTFNRRIRPMKQQLAQYDLQFAANPLRLTGNEALIELLYFMLFSTTITAVGELPAIPVALQPLRRALIETYTNDELYQESTSLAQRRELLITVAVLRWSQGHRYKSLRFAIGHLVDLRQLAGMLQASLGVTPQVALRQLAPLDYLLTSSPYFVRALQPHAMVRLYLALKQHVGSYELAPGVPALSDYATGRNWFANWLFALCQFMLLFRVDPLLRPEITALYQPTDESKAAALAIAKSMQRLYPQQVIPADLRLVQRYLSKYTNGLTLTAAKVEILVTYDMIGVTTDIFNRLLSGIVHLSLLTDQTVIEPDRRDNYLVIYGVDPLAAGFAEQHQLESFHWVKEIAYGENLDRLIGVLRHHDLSLFALDFNNRSHQPD</sequence>
<dbReference type="Gene3D" id="1.10.10.10">
    <property type="entry name" value="Winged helix-like DNA-binding domain superfamily/Winged helix DNA-binding domain"/>
    <property type="match status" value="1"/>
</dbReference>
<evidence type="ECO:0000313" key="2">
    <source>
        <dbReference type="EMBL" id="KRO04513.1"/>
    </source>
</evidence>
<dbReference type="Proteomes" id="UP000051906">
    <property type="component" value="Unassembled WGS sequence"/>
</dbReference>
<gene>
    <name evidence="2" type="ORF">IV54_GL001300</name>
</gene>
<dbReference type="RefSeq" id="WP_057877885.1">
    <property type="nucleotide sequence ID" value="NZ_JQCA01000032.1"/>
</dbReference>
<keyword evidence="3" id="KW-1185">Reference proteome</keyword>
<dbReference type="EMBL" id="JQCA01000032">
    <property type="protein sequence ID" value="KRO04513.1"/>
    <property type="molecule type" value="Genomic_DNA"/>
</dbReference>
<feature type="domain" description="Mga helix-turn-helix" evidence="1">
    <location>
        <begin position="81"/>
        <end position="158"/>
    </location>
</feature>
<accession>A0A0R2LSG5</accession>
<dbReference type="InterPro" id="IPR007737">
    <property type="entry name" value="Mga_HTH"/>
</dbReference>
<name>A0A0R2LSG5_9LACO</name>
<dbReference type="InterPro" id="IPR036388">
    <property type="entry name" value="WH-like_DNA-bd_sf"/>
</dbReference>
<dbReference type="OrthoDB" id="2174552at2"/>
<comment type="caution">
    <text evidence="2">The sequence shown here is derived from an EMBL/GenBank/DDBJ whole genome shotgun (WGS) entry which is preliminary data.</text>
</comment>
<reference evidence="2 3" key="1">
    <citation type="journal article" date="2015" name="Genome Announc.">
        <title>Expanding the biotechnology potential of lactobacilli through comparative genomics of 213 strains and associated genera.</title>
        <authorList>
            <person name="Sun Z."/>
            <person name="Harris H.M."/>
            <person name="McCann A."/>
            <person name="Guo C."/>
            <person name="Argimon S."/>
            <person name="Zhang W."/>
            <person name="Yang X."/>
            <person name="Jeffery I.B."/>
            <person name="Cooney J.C."/>
            <person name="Kagawa T.F."/>
            <person name="Liu W."/>
            <person name="Song Y."/>
            <person name="Salvetti E."/>
            <person name="Wrobel A."/>
            <person name="Rasinkangas P."/>
            <person name="Parkhill J."/>
            <person name="Rea M.C."/>
            <person name="O'Sullivan O."/>
            <person name="Ritari J."/>
            <person name="Douillard F.P."/>
            <person name="Paul Ross R."/>
            <person name="Yang R."/>
            <person name="Briner A.E."/>
            <person name="Felis G.E."/>
            <person name="de Vos W.M."/>
            <person name="Barrangou R."/>
            <person name="Klaenhammer T.R."/>
            <person name="Caufield P.W."/>
            <person name="Cui Y."/>
            <person name="Zhang H."/>
            <person name="O'Toole P.W."/>
        </authorList>
    </citation>
    <scope>NUCLEOTIDE SEQUENCE [LARGE SCALE GENOMIC DNA]</scope>
    <source>
        <strain evidence="2 3">DSM 22467</strain>
    </source>
</reference>
<protein>
    <recommendedName>
        <fullName evidence="1">Mga helix-turn-helix domain-containing protein</fullName>
    </recommendedName>
</protein>
<dbReference type="STRING" id="616990.IV54_GL001300"/>
<dbReference type="Pfam" id="PF05043">
    <property type="entry name" value="Mga"/>
    <property type="match status" value="1"/>
</dbReference>